<dbReference type="AlphaFoldDB" id="A0AAV8YUS3"/>
<gene>
    <name evidence="1" type="ORF">NQ318_000280</name>
</gene>
<dbReference type="Proteomes" id="UP001162162">
    <property type="component" value="Unassembled WGS sequence"/>
</dbReference>
<organism evidence="1 2">
    <name type="scientific">Aromia moschata</name>
    <dbReference type="NCBI Taxonomy" id="1265417"/>
    <lineage>
        <taxon>Eukaryota</taxon>
        <taxon>Metazoa</taxon>
        <taxon>Ecdysozoa</taxon>
        <taxon>Arthropoda</taxon>
        <taxon>Hexapoda</taxon>
        <taxon>Insecta</taxon>
        <taxon>Pterygota</taxon>
        <taxon>Neoptera</taxon>
        <taxon>Endopterygota</taxon>
        <taxon>Coleoptera</taxon>
        <taxon>Polyphaga</taxon>
        <taxon>Cucujiformia</taxon>
        <taxon>Chrysomeloidea</taxon>
        <taxon>Cerambycidae</taxon>
        <taxon>Cerambycinae</taxon>
        <taxon>Callichromatini</taxon>
        <taxon>Aromia</taxon>
    </lineage>
</organism>
<sequence>MGHLPVTQRIEILIFIGCGNKTRTQQEVCNLCNAKYPDNPITQSTVSKIESKFRETGDVKDLPKSGRPKITRDKKIDIVLSMEENPQSTSTLVASENEVSQTTVLCILRKENYHPSEYPKKSKTVLCILRKENHTLRVTYSQKMKKEFAVLVRKHPYKFQLVQEPNDDDPDR</sequence>
<evidence type="ECO:0000313" key="1">
    <source>
        <dbReference type="EMBL" id="KAJ8955254.1"/>
    </source>
</evidence>
<accession>A0AAV8YUS3</accession>
<proteinExistence type="predicted"/>
<keyword evidence="2" id="KW-1185">Reference proteome</keyword>
<comment type="caution">
    <text evidence="1">The sequence shown here is derived from an EMBL/GenBank/DDBJ whole genome shotgun (WGS) entry which is preliminary data.</text>
</comment>
<evidence type="ECO:0000313" key="2">
    <source>
        <dbReference type="Proteomes" id="UP001162162"/>
    </source>
</evidence>
<reference evidence="1" key="1">
    <citation type="journal article" date="2023" name="Insect Mol. Biol.">
        <title>Genome sequencing provides insights into the evolution of gene families encoding plant cell wall-degrading enzymes in longhorned beetles.</title>
        <authorList>
            <person name="Shin N.R."/>
            <person name="Okamura Y."/>
            <person name="Kirsch R."/>
            <person name="Pauchet Y."/>
        </authorList>
    </citation>
    <scope>NUCLEOTIDE SEQUENCE</scope>
    <source>
        <strain evidence="1">AMC_N1</strain>
    </source>
</reference>
<protein>
    <recommendedName>
        <fullName evidence="3">DUF4817 domain-containing protein</fullName>
    </recommendedName>
</protein>
<evidence type="ECO:0008006" key="3">
    <source>
        <dbReference type="Google" id="ProtNLM"/>
    </source>
</evidence>
<dbReference type="EMBL" id="JAPWTK010000039">
    <property type="protein sequence ID" value="KAJ8955254.1"/>
    <property type="molecule type" value="Genomic_DNA"/>
</dbReference>
<name>A0AAV8YUS3_9CUCU</name>